<dbReference type="SMART" id="SM00842">
    <property type="entry name" value="FtsA"/>
    <property type="match status" value="1"/>
</dbReference>
<name>A0A6J4LB23_9BACT</name>
<proteinExistence type="predicted"/>
<sequence length="348" mass="37634">MVSFLRRNKSTVGLDIGSGYVKLAVVDHSGSEPELVHVSHTPLMADAIVEGEVMDPQIVVQTVQSLLTTAGVKPKTLVASVGGRDVMVKKIQMDRMKEADAREVIRWEAEQYVPYDMESVQLDFQIVDPLSDGLQMNVLLVAAKREVVEQRVGLLRDAGLAPTVVDVDACALHNAFEYNYPEAMNGVCALVNVGHEISTVNVLQEGTLVLTRDIPFGSRRLREDLRRRHGLTVEEAEAVLEGRSPRAAEFRELLTEGSEELATGIERAVAFLAASDAGGGLSRVYLSGGSARIPGLVDVVSGRLRARTELASPLQRLKVRTGAGTFFPVDELAPMLMLAVGLALRGAN</sequence>
<dbReference type="InterPro" id="IPR005883">
    <property type="entry name" value="PilM"/>
</dbReference>
<dbReference type="Pfam" id="PF11104">
    <property type="entry name" value="PilM_2"/>
    <property type="match status" value="1"/>
</dbReference>
<dbReference type="Gene3D" id="3.30.1490.300">
    <property type="match status" value="1"/>
</dbReference>
<dbReference type="InterPro" id="IPR003494">
    <property type="entry name" value="SHS2_FtsA"/>
</dbReference>
<dbReference type="GO" id="GO:0051301">
    <property type="term" value="P:cell division"/>
    <property type="evidence" value="ECO:0007669"/>
    <property type="project" value="InterPro"/>
</dbReference>
<organism evidence="2">
    <name type="scientific">uncultured Gemmatimonadota bacterium</name>
    <dbReference type="NCBI Taxonomy" id="203437"/>
    <lineage>
        <taxon>Bacteria</taxon>
        <taxon>Pseudomonadati</taxon>
        <taxon>Gemmatimonadota</taxon>
        <taxon>environmental samples</taxon>
    </lineage>
</organism>
<dbReference type="Gene3D" id="3.30.420.40">
    <property type="match status" value="2"/>
</dbReference>
<dbReference type="InterPro" id="IPR043129">
    <property type="entry name" value="ATPase_NBD"/>
</dbReference>
<accession>A0A6J4LB23</accession>
<protein>
    <recommendedName>
        <fullName evidence="1">SHS2 domain-containing protein</fullName>
    </recommendedName>
</protein>
<dbReference type="PIRSF" id="PIRSF019169">
    <property type="entry name" value="PilM"/>
    <property type="match status" value="1"/>
</dbReference>
<evidence type="ECO:0000313" key="2">
    <source>
        <dbReference type="EMBL" id="CAA9327667.1"/>
    </source>
</evidence>
<dbReference type="AlphaFoldDB" id="A0A6J4LB23"/>
<reference evidence="2" key="1">
    <citation type="submission" date="2020-02" db="EMBL/GenBank/DDBJ databases">
        <authorList>
            <person name="Meier V. D."/>
        </authorList>
    </citation>
    <scope>NUCLEOTIDE SEQUENCE</scope>
    <source>
        <strain evidence="2">AVDCRST_MAG68</strain>
    </source>
</reference>
<dbReference type="PANTHER" id="PTHR32432">
    <property type="entry name" value="CELL DIVISION PROTEIN FTSA-RELATED"/>
    <property type="match status" value="1"/>
</dbReference>
<feature type="domain" description="SHS2" evidence="1">
    <location>
        <begin position="11"/>
        <end position="170"/>
    </location>
</feature>
<dbReference type="EMBL" id="CADCTW010000110">
    <property type="protein sequence ID" value="CAA9327667.1"/>
    <property type="molecule type" value="Genomic_DNA"/>
</dbReference>
<dbReference type="SUPFAM" id="SSF53067">
    <property type="entry name" value="Actin-like ATPase domain"/>
    <property type="match status" value="2"/>
</dbReference>
<dbReference type="PANTHER" id="PTHR32432:SF3">
    <property type="entry name" value="ETHANOLAMINE UTILIZATION PROTEIN EUTJ"/>
    <property type="match status" value="1"/>
</dbReference>
<gene>
    <name evidence="2" type="ORF">AVDCRST_MAG68-2244</name>
</gene>
<dbReference type="CDD" id="cd24049">
    <property type="entry name" value="ASKHA_NBD_PilM"/>
    <property type="match status" value="1"/>
</dbReference>
<evidence type="ECO:0000259" key="1">
    <source>
        <dbReference type="SMART" id="SM00842"/>
    </source>
</evidence>
<dbReference type="InterPro" id="IPR050696">
    <property type="entry name" value="FtsA/MreB"/>
</dbReference>
<dbReference type="NCBIfam" id="TIGR01175">
    <property type="entry name" value="pilM"/>
    <property type="match status" value="1"/>
</dbReference>